<evidence type="ECO:0000313" key="3">
    <source>
        <dbReference type="EMBL" id="CEK68394.1"/>
    </source>
</evidence>
<proteinExistence type="predicted"/>
<feature type="domain" description="C2H2-type" evidence="2">
    <location>
        <begin position="95"/>
        <end position="118"/>
    </location>
</feature>
<accession>A0A0B6ZIG1</accession>
<dbReference type="SMART" id="SM00355">
    <property type="entry name" value="ZnF_C2H2"/>
    <property type="match status" value="2"/>
</dbReference>
<reference evidence="3" key="1">
    <citation type="submission" date="2014-12" db="EMBL/GenBank/DDBJ databases">
        <title>Insight into the proteome of Arion vulgaris.</title>
        <authorList>
            <person name="Aradska J."/>
            <person name="Bulat T."/>
            <person name="Smidak R."/>
            <person name="Sarate P."/>
            <person name="Gangsoo J."/>
            <person name="Sialana F."/>
            <person name="Bilban M."/>
            <person name="Lubec G."/>
        </authorList>
    </citation>
    <scope>NUCLEOTIDE SEQUENCE</scope>
    <source>
        <tissue evidence="3">Skin</tissue>
    </source>
</reference>
<evidence type="ECO:0000256" key="1">
    <source>
        <dbReference type="SAM" id="MobiDB-lite"/>
    </source>
</evidence>
<dbReference type="InterPro" id="IPR013087">
    <property type="entry name" value="Znf_C2H2_type"/>
</dbReference>
<protein>
    <recommendedName>
        <fullName evidence="2">C2H2-type domain-containing protein</fullName>
    </recommendedName>
</protein>
<sequence>KKSRDLTVSYCSLCAFKSLERNRVIRHLGTIHRNENGKVISQTMFGSDVQAASASDLQTDENERRLSADGLTFELPPLKFIEPPPEEIAKFEKPYACAICKKPGSSKGDVKKHYNYTHPYKDV</sequence>
<dbReference type="EMBL" id="HACG01021529">
    <property type="protein sequence ID" value="CEK68394.1"/>
    <property type="molecule type" value="Transcribed_RNA"/>
</dbReference>
<organism evidence="3">
    <name type="scientific">Arion vulgaris</name>
    <dbReference type="NCBI Taxonomy" id="1028688"/>
    <lineage>
        <taxon>Eukaryota</taxon>
        <taxon>Metazoa</taxon>
        <taxon>Spiralia</taxon>
        <taxon>Lophotrochozoa</taxon>
        <taxon>Mollusca</taxon>
        <taxon>Gastropoda</taxon>
        <taxon>Heterobranchia</taxon>
        <taxon>Euthyneura</taxon>
        <taxon>Panpulmonata</taxon>
        <taxon>Eupulmonata</taxon>
        <taxon>Stylommatophora</taxon>
        <taxon>Helicina</taxon>
        <taxon>Arionoidea</taxon>
        <taxon>Arionidae</taxon>
        <taxon>Arion</taxon>
    </lineage>
</organism>
<feature type="region of interest" description="Disordered" evidence="1">
    <location>
        <begin position="104"/>
        <end position="123"/>
    </location>
</feature>
<name>A0A0B6ZIG1_9EUPU</name>
<feature type="non-terminal residue" evidence="3">
    <location>
        <position position="123"/>
    </location>
</feature>
<dbReference type="AlphaFoldDB" id="A0A0B6ZIG1"/>
<evidence type="ECO:0000259" key="2">
    <source>
        <dbReference type="SMART" id="SM00355"/>
    </source>
</evidence>
<gene>
    <name evidence="3" type="primary">ORF66180</name>
</gene>
<feature type="non-terminal residue" evidence="3">
    <location>
        <position position="1"/>
    </location>
</feature>
<feature type="domain" description="C2H2-type" evidence="2">
    <location>
        <begin position="9"/>
        <end position="32"/>
    </location>
</feature>
<dbReference type="Gene3D" id="3.30.160.60">
    <property type="entry name" value="Classic Zinc Finger"/>
    <property type="match status" value="1"/>
</dbReference>